<evidence type="ECO:0000313" key="1">
    <source>
        <dbReference type="EMBL" id="AFM23244.1"/>
    </source>
</evidence>
<protein>
    <submittedName>
        <fullName evidence="1">Uncharacterized protein</fullName>
    </submittedName>
</protein>
<organism evidence="1 2">
    <name type="scientific">Desulfomonile tiedjei (strain ATCC 49306 / DSM 6799 / DCB-1)</name>
    <dbReference type="NCBI Taxonomy" id="706587"/>
    <lineage>
        <taxon>Bacteria</taxon>
        <taxon>Pseudomonadati</taxon>
        <taxon>Thermodesulfobacteriota</taxon>
        <taxon>Desulfomonilia</taxon>
        <taxon>Desulfomonilales</taxon>
        <taxon>Desulfomonilaceae</taxon>
        <taxon>Desulfomonile</taxon>
    </lineage>
</organism>
<gene>
    <name evidence="1" type="ordered locus">Desti_0511</name>
</gene>
<dbReference type="EMBL" id="CP003360">
    <property type="protein sequence ID" value="AFM23244.1"/>
    <property type="molecule type" value="Genomic_DNA"/>
</dbReference>
<reference evidence="2" key="1">
    <citation type="submission" date="2012-06" db="EMBL/GenBank/DDBJ databases">
        <title>Complete sequence of chromosome of Desulfomonile tiedjei DSM 6799.</title>
        <authorList>
            <person name="Lucas S."/>
            <person name="Copeland A."/>
            <person name="Lapidus A."/>
            <person name="Glavina del Rio T."/>
            <person name="Dalin E."/>
            <person name="Tice H."/>
            <person name="Bruce D."/>
            <person name="Goodwin L."/>
            <person name="Pitluck S."/>
            <person name="Peters L."/>
            <person name="Ovchinnikova G."/>
            <person name="Zeytun A."/>
            <person name="Lu M."/>
            <person name="Kyrpides N."/>
            <person name="Mavromatis K."/>
            <person name="Ivanova N."/>
            <person name="Brettin T."/>
            <person name="Detter J.C."/>
            <person name="Han C."/>
            <person name="Larimer F."/>
            <person name="Land M."/>
            <person name="Hauser L."/>
            <person name="Markowitz V."/>
            <person name="Cheng J.-F."/>
            <person name="Hugenholtz P."/>
            <person name="Woyke T."/>
            <person name="Wu D."/>
            <person name="Spring S."/>
            <person name="Schroeder M."/>
            <person name="Brambilla E."/>
            <person name="Klenk H.-P."/>
            <person name="Eisen J.A."/>
        </authorList>
    </citation>
    <scope>NUCLEOTIDE SEQUENCE [LARGE SCALE GENOMIC DNA]</scope>
    <source>
        <strain evidence="2">ATCC 49306 / DSM 6799 / DCB-1</strain>
    </source>
</reference>
<name>I4C103_DESTA</name>
<dbReference type="Proteomes" id="UP000006055">
    <property type="component" value="Chromosome"/>
</dbReference>
<dbReference type="HOGENOM" id="CLU_3308583_0_0_7"/>
<dbReference type="KEGG" id="dti:Desti_0511"/>
<dbReference type="AlphaFoldDB" id="I4C103"/>
<keyword evidence="2" id="KW-1185">Reference proteome</keyword>
<sequence length="39" mass="4388">MERVGVFPIKVWKTTFNLKGFDLVSIPGIKAKHAKQDST</sequence>
<accession>I4C103</accession>
<proteinExistence type="predicted"/>
<evidence type="ECO:0000313" key="2">
    <source>
        <dbReference type="Proteomes" id="UP000006055"/>
    </source>
</evidence>